<dbReference type="InterPro" id="IPR011701">
    <property type="entry name" value="MFS"/>
</dbReference>
<evidence type="ECO:0000259" key="7">
    <source>
        <dbReference type="PROSITE" id="PS50850"/>
    </source>
</evidence>
<sequence>MEKHMTMAAVNRSQTERLSKALVLLMAISCGLTVANLYYNQPLLAEIGKTFDVDARHAGLISMLTQSGYAAGMFLFIPLGDIKERRTLISLLLLAVGVALIGVATAQSLPWIYAASFAVGLTTVAPQMIIPLAAQLAGPQERGRVIGNVMSGLLIGILLARTVSGWIGELFGWRSMYGLAALMMVALAFVLWRALPVSRPDVQLSYPGLIRSMGTLIAEQRLLREAALIGLFMFGSFSVFWTTLTFYLEGPNYGYGSGVAGLFGLVGLAGAAAASIIGRLADRVNPGTMVGVMIGAALLSYLSLGLMGSRLAGLIVGVILLDLGVQGGQVSNQTRIYSLIPEARSRLNTVFMVSTFIGGAIGSSIGSLAWGQWGWTGVCWTGGGMALIAFFIWSGHRLPRR</sequence>
<comment type="subcellular location">
    <subcellularLocation>
        <location evidence="1">Cell membrane</location>
        <topology evidence="1">Multi-pass membrane protein</topology>
    </subcellularLocation>
</comment>
<dbReference type="InterPro" id="IPR036259">
    <property type="entry name" value="MFS_trans_sf"/>
</dbReference>
<dbReference type="Pfam" id="PF07690">
    <property type="entry name" value="MFS_1"/>
    <property type="match status" value="1"/>
</dbReference>
<gene>
    <name evidence="8" type="ORF">O9H85_04930</name>
</gene>
<dbReference type="CDD" id="cd17324">
    <property type="entry name" value="MFS_NepI_like"/>
    <property type="match status" value="1"/>
</dbReference>
<dbReference type="InterPro" id="IPR020846">
    <property type="entry name" value="MFS_dom"/>
</dbReference>
<feature type="transmembrane region" description="Helical" evidence="6">
    <location>
        <begin position="310"/>
        <end position="328"/>
    </location>
</feature>
<feature type="transmembrane region" description="Helical" evidence="6">
    <location>
        <begin position="87"/>
        <end position="105"/>
    </location>
</feature>
<dbReference type="Gene3D" id="1.20.1250.20">
    <property type="entry name" value="MFS general substrate transporter like domains"/>
    <property type="match status" value="1"/>
</dbReference>
<reference evidence="8 9" key="1">
    <citation type="submission" date="2022-12" db="EMBL/GenBank/DDBJ databases">
        <title>Draft genome sequence of Paenibacillus sp. dW9.</title>
        <authorList>
            <person name="Choi E.-W."/>
            <person name="Kim D.-U."/>
        </authorList>
    </citation>
    <scope>NUCLEOTIDE SEQUENCE [LARGE SCALE GENOMIC DNA]</scope>
    <source>
        <strain evidence="9">dW9</strain>
    </source>
</reference>
<feature type="transmembrane region" description="Helical" evidence="6">
    <location>
        <begin position="284"/>
        <end position="304"/>
    </location>
</feature>
<dbReference type="PANTHER" id="PTHR42910">
    <property type="entry name" value="TRANSPORTER SCO4007-RELATED"/>
    <property type="match status" value="1"/>
</dbReference>
<evidence type="ECO:0000256" key="4">
    <source>
        <dbReference type="ARBA" id="ARBA00022989"/>
    </source>
</evidence>
<evidence type="ECO:0000256" key="2">
    <source>
        <dbReference type="ARBA" id="ARBA00022448"/>
    </source>
</evidence>
<keyword evidence="9" id="KW-1185">Reference proteome</keyword>
<feature type="transmembrane region" description="Helical" evidence="6">
    <location>
        <begin position="111"/>
        <end position="133"/>
    </location>
</feature>
<name>A0ABT4Q4P6_9BACL</name>
<evidence type="ECO:0000313" key="8">
    <source>
        <dbReference type="EMBL" id="MCZ8511776.1"/>
    </source>
</evidence>
<protein>
    <submittedName>
        <fullName evidence="8">MFS transporter</fullName>
    </submittedName>
</protein>
<accession>A0ABT4Q4P6</accession>
<evidence type="ECO:0000256" key="6">
    <source>
        <dbReference type="SAM" id="Phobius"/>
    </source>
</evidence>
<dbReference type="RefSeq" id="WP_269880179.1">
    <property type="nucleotide sequence ID" value="NZ_JAQAGZ010000003.1"/>
</dbReference>
<keyword evidence="2" id="KW-0813">Transport</keyword>
<feature type="transmembrane region" description="Helical" evidence="6">
    <location>
        <begin position="59"/>
        <end position="80"/>
    </location>
</feature>
<feature type="transmembrane region" description="Helical" evidence="6">
    <location>
        <begin position="145"/>
        <end position="164"/>
    </location>
</feature>
<dbReference type="EMBL" id="JAQAGZ010000003">
    <property type="protein sequence ID" value="MCZ8511776.1"/>
    <property type="molecule type" value="Genomic_DNA"/>
</dbReference>
<dbReference type="PANTHER" id="PTHR42910:SF1">
    <property type="entry name" value="MAJOR FACILITATOR SUPERFAMILY (MFS) PROFILE DOMAIN-CONTAINING PROTEIN"/>
    <property type="match status" value="1"/>
</dbReference>
<feature type="transmembrane region" description="Helical" evidence="6">
    <location>
        <begin position="226"/>
        <end position="248"/>
    </location>
</feature>
<keyword evidence="4 6" id="KW-1133">Transmembrane helix</keyword>
<dbReference type="SUPFAM" id="SSF103473">
    <property type="entry name" value="MFS general substrate transporter"/>
    <property type="match status" value="1"/>
</dbReference>
<keyword evidence="5 6" id="KW-0472">Membrane</keyword>
<dbReference type="Proteomes" id="UP001527882">
    <property type="component" value="Unassembled WGS sequence"/>
</dbReference>
<keyword evidence="3 6" id="KW-0812">Transmembrane</keyword>
<evidence type="ECO:0000256" key="1">
    <source>
        <dbReference type="ARBA" id="ARBA00004651"/>
    </source>
</evidence>
<feature type="transmembrane region" description="Helical" evidence="6">
    <location>
        <begin position="349"/>
        <end position="369"/>
    </location>
</feature>
<dbReference type="PROSITE" id="PS50850">
    <property type="entry name" value="MFS"/>
    <property type="match status" value="1"/>
</dbReference>
<feature type="transmembrane region" description="Helical" evidence="6">
    <location>
        <begin position="254"/>
        <end position="277"/>
    </location>
</feature>
<feature type="domain" description="Major facilitator superfamily (MFS) profile" evidence="7">
    <location>
        <begin position="22"/>
        <end position="401"/>
    </location>
</feature>
<feature type="transmembrane region" description="Helical" evidence="6">
    <location>
        <begin position="21"/>
        <end position="39"/>
    </location>
</feature>
<organism evidence="8 9">
    <name type="scientific">Paenibacillus gyeongsangnamensis</name>
    <dbReference type="NCBI Taxonomy" id="3388067"/>
    <lineage>
        <taxon>Bacteria</taxon>
        <taxon>Bacillati</taxon>
        <taxon>Bacillota</taxon>
        <taxon>Bacilli</taxon>
        <taxon>Bacillales</taxon>
        <taxon>Paenibacillaceae</taxon>
        <taxon>Paenibacillus</taxon>
    </lineage>
</organism>
<evidence type="ECO:0000256" key="5">
    <source>
        <dbReference type="ARBA" id="ARBA00023136"/>
    </source>
</evidence>
<evidence type="ECO:0000256" key="3">
    <source>
        <dbReference type="ARBA" id="ARBA00022692"/>
    </source>
</evidence>
<evidence type="ECO:0000313" key="9">
    <source>
        <dbReference type="Proteomes" id="UP001527882"/>
    </source>
</evidence>
<comment type="caution">
    <text evidence="8">The sequence shown here is derived from an EMBL/GenBank/DDBJ whole genome shotgun (WGS) entry which is preliminary data.</text>
</comment>
<feature type="transmembrane region" description="Helical" evidence="6">
    <location>
        <begin position="176"/>
        <end position="195"/>
    </location>
</feature>
<proteinExistence type="predicted"/>
<feature type="transmembrane region" description="Helical" evidence="6">
    <location>
        <begin position="375"/>
        <end position="393"/>
    </location>
</feature>